<dbReference type="Proteomes" id="UP000265520">
    <property type="component" value="Unassembled WGS sequence"/>
</dbReference>
<comment type="caution">
    <text evidence="1">The sequence shown here is derived from an EMBL/GenBank/DDBJ whole genome shotgun (WGS) entry which is preliminary data.</text>
</comment>
<feature type="non-terminal residue" evidence="1">
    <location>
        <position position="21"/>
    </location>
</feature>
<proteinExistence type="predicted"/>
<accession>A0A392T7G6</accession>
<organism evidence="1 2">
    <name type="scientific">Trifolium medium</name>
    <dbReference type="NCBI Taxonomy" id="97028"/>
    <lineage>
        <taxon>Eukaryota</taxon>
        <taxon>Viridiplantae</taxon>
        <taxon>Streptophyta</taxon>
        <taxon>Embryophyta</taxon>
        <taxon>Tracheophyta</taxon>
        <taxon>Spermatophyta</taxon>
        <taxon>Magnoliopsida</taxon>
        <taxon>eudicotyledons</taxon>
        <taxon>Gunneridae</taxon>
        <taxon>Pentapetalae</taxon>
        <taxon>rosids</taxon>
        <taxon>fabids</taxon>
        <taxon>Fabales</taxon>
        <taxon>Fabaceae</taxon>
        <taxon>Papilionoideae</taxon>
        <taxon>50 kb inversion clade</taxon>
        <taxon>NPAAA clade</taxon>
        <taxon>Hologalegina</taxon>
        <taxon>IRL clade</taxon>
        <taxon>Trifolieae</taxon>
        <taxon>Trifolium</taxon>
    </lineage>
</organism>
<dbReference type="EMBL" id="LXQA010521438">
    <property type="protein sequence ID" value="MCI56969.1"/>
    <property type="molecule type" value="Genomic_DNA"/>
</dbReference>
<dbReference type="AlphaFoldDB" id="A0A392T7G6"/>
<evidence type="ECO:0000313" key="2">
    <source>
        <dbReference type="Proteomes" id="UP000265520"/>
    </source>
</evidence>
<evidence type="ECO:0000313" key="1">
    <source>
        <dbReference type="EMBL" id="MCI56969.1"/>
    </source>
</evidence>
<reference evidence="1 2" key="1">
    <citation type="journal article" date="2018" name="Front. Plant Sci.">
        <title>Red Clover (Trifolium pratense) and Zigzag Clover (T. medium) - A Picture of Genomic Similarities and Differences.</title>
        <authorList>
            <person name="Dluhosova J."/>
            <person name="Istvanek J."/>
            <person name="Nedelnik J."/>
            <person name="Repkova J."/>
        </authorList>
    </citation>
    <scope>NUCLEOTIDE SEQUENCE [LARGE SCALE GENOMIC DNA]</scope>
    <source>
        <strain evidence="2">cv. 10/8</strain>
        <tissue evidence="1">Leaf</tissue>
    </source>
</reference>
<protein>
    <submittedName>
        <fullName evidence="1">Uncharacterized protein</fullName>
    </submittedName>
</protein>
<name>A0A392T7G6_9FABA</name>
<sequence length="21" mass="2209">MVTYIVLQRGPVGAVGYDRGG</sequence>
<keyword evidence="2" id="KW-1185">Reference proteome</keyword>